<evidence type="ECO:0000313" key="2">
    <source>
        <dbReference type="Proteomes" id="UP000658382"/>
    </source>
</evidence>
<name>A0A917PK74_9BACI</name>
<protein>
    <recommendedName>
        <fullName evidence="3">Transcriptional regulator</fullName>
    </recommendedName>
</protein>
<gene>
    <name evidence="1" type="ORF">GCM10007063_01320</name>
</gene>
<dbReference type="EMBL" id="BMNQ01000001">
    <property type="protein sequence ID" value="GGJ82552.1"/>
    <property type="molecule type" value="Genomic_DNA"/>
</dbReference>
<evidence type="ECO:0000313" key="1">
    <source>
        <dbReference type="EMBL" id="GGJ82552.1"/>
    </source>
</evidence>
<reference evidence="1" key="1">
    <citation type="journal article" date="2014" name="Int. J. Syst. Evol. Microbiol.">
        <title>Complete genome sequence of Corynebacterium casei LMG S-19264T (=DSM 44701T), isolated from a smear-ripened cheese.</title>
        <authorList>
            <consortium name="US DOE Joint Genome Institute (JGI-PGF)"/>
            <person name="Walter F."/>
            <person name="Albersmeier A."/>
            <person name="Kalinowski J."/>
            <person name="Ruckert C."/>
        </authorList>
    </citation>
    <scope>NUCLEOTIDE SEQUENCE</scope>
    <source>
        <strain evidence="1">JCM 12580</strain>
    </source>
</reference>
<accession>A0A917PK74</accession>
<dbReference type="AlphaFoldDB" id="A0A917PK74"/>
<dbReference type="Gene3D" id="3.30.70.270">
    <property type="match status" value="1"/>
</dbReference>
<dbReference type="Proteomes" id="UP000658382">
    <property type="component" value="Unassembled WGS sequence"/>
</dbReference>
<dbReference type="InterPro" id="IPR043128">
    <property type="entry name" value="Rev_trsase/Diguanyl_cyclase"/>
</dbReference>
<organism evidence="1 2">
    <name type="scientific">Lentibacillus kapialis</name>
    <dbReference type="NCBI Taxonomy" id="340214"/>
    <lineage>
        <taxon>Bacteria</taxon>
        <taxon>Bacillati</taxon>
        <taxon>Bacillota</taxon>
        <taxon>Bacilli</taxon>
        <taxon>Bacillales</taxon>
        <taxon>Bacillaceae</taxon>
        <taxon>Lentibacillus</taxon>
    </lineage>
</organism>
<comment type="caution">
    <text evidence="1">The sequence shown here is derived from an EMBL/GenBank/DDBJ whole genome shotgun (WGS) entry which is preliminary data.</text>
</comment>
<reference evidence="1" key="2">
    <citation type="submission" date="2020-09" db="EMBL/GenBank/DDBJ databases">
        <authorList>
            <person name="Sun Q."/>
            <person name="Ohkuma M."/>
        </authorList>
    </citation>
    <scope>NUCLEOTIDE SEQUENCE</scope>
    <source>
        <strain evidence="1">JCM 12580</strain>
    </source>
</reference>
<proteinExistence type="predicted"/>
<sequence length="430" mass="49398">MKIKIAVFGHKDISHKLYSYATTQEDIEIFLFEYSNPDETVALVEKAIMCDIYLFTDALAYLYAKELIDKKRLPAVQVDFNAYMILSSFYRLTNDYKREVKRLSIDIPENKHVDEVLHDLNINDQDIYTYSYGNDPYVDTGRIASYHEKLWQEGKIDFVLTSIREVDQIIRKKGIPGNCMIIPELNLVRAMEKAKSIATINNSQGSQIVTSYVRIKSIKTNRSEKNDLYMRELHSKLQRILMNYSSKVSASVISLSNGQFVLFGTHRMLDHITSSYRDFALLNEIENALNTPVDIGFGLGLSPKQADDNAKLALKTCEEKEDGTCYIINERRDMIGPLGVKKEFNPSALYRSLIHKAKLNNELSYNFIDFIEVRNNEPFSSNDIATYYGVTKRSAERTIKKLVAGNVIKVIGEEKPYIKGRPRKLFKLNQ</sequence>
<evidence type="ECO:0008006" key="3">
    <source>
        <dbReference type="Google" id="ProtNLM"/>
    </source>
</evidence>
<keyword evidence="2" id="KW-1185">Reference proteome</keyword>